<dbReference type="Gramene" id="OMERI01G38310.7">
    <property type="protein sequence ID" value="OMERI01G38310.7"/>
    <property type="gene ID" value="OMERI01G38310"/>
</dbReference>
<dbReference type="Proteomes" id="UP000008021">
    <property type="component" value="Chromosome 1"/>
</dbReference>
<organism evidence="1">
    <name type="scientific">Oryza meridionalis</name>
    <dbReference type="NCBI Taxonomy" id="40149"/>
    <lineage>
        <taxon>Eukaryota</taxon>
        <taxon>Viridiplantae</taxon>
        <taxon>Streptophyta</taxon>
        <taxon>Embryophyta</taxon>
        <taxon>Tracheophyta</taxon>
        <taxon>Spermatophyta</taxon>
        <taxon>Magnoliopsida</taxon>
        <taxon>Liliopsida</taxon>
        <taxon>Poales</taxon>
        <taxon>Poaceae</taxon>
        <taxon>BOP clade</taxon>
        <taxon>Oryzoideae</taxon>
        <taxon>Oryzeae</taxon>
        <taxon>Oryzinae</taxon>
        <taxon>Oryza</taxon>
    </lineage>
</organism>
<accession>A0A0E0CBY8</accession>
<reference evidence="1" key="1">
    <citation type="submission" date="2015-04" db="UniProtKB">
        <authorList>
            <consortium name="EnsemblPlants"/>
        </authorList>
    </citation>
    <scope>IDENTIFICATION</scope>
</reference>
<dbReference type="PANTHER" id="PTHR35161:SF22">
    <property type="match status" value="1"/>
</dbReference>
<dbReference type="AlphaFoldDB" id="A0A0E0CBY8"/>
<keyword evidence="2" id="KW-1185">Reference proteome</keyword>
<evidence type="ECO:0000313" key="2">
    <source>
        <dbReference type="Proteomes" id="UP000008021"/>
    </source>
</evidence>
<evidence type="ECO:0000313" key="1">
    <source>
        <dbReference type="EnsemblPlants" id="OMERI01G38310.7"/>
    </source>
</evidence>
<dbReference type="EnsemblPlants" id="OMERI01G38310.7">
    <property type="protein sequence ID" value="OMERI01G38310.7"/>
    <property type="gene ID" value="OMERI01G38310"/>
</dbReference>
<dbReference type="PANTHER" id="PTHR35161">
    <property type="entry name" value="OS02G0303100 PROTEIN"/>
    <property type="match status" value="1"/>
</dbReference>
<sequence length="523" mass="58909">MAAAVAGGGEDAAAAATAGARLRERTARGLWLGAGAPAAGTRGGGASPSFAASSSFAPASFVAHAGKSTPLPGDCAERGREKGEGDPATLQGIVTAVIWWVWLKRRQPPADIRFELFLHRPARVTCAVVRRTNYLTPPTCQVEADVFLFIPGKLVNHITMWELLFWDLLGREKKKMKKRRELLKIRGNLTAEANHGRYMCMAVAPLKLKENSIAPWIIHRTDFLRKMHSHVICDLQDEGQRLDFYVEGKELISEVSVPGSESTLRISTEVCRAVLFKIIKRFQSMHSAGFSLGGFEHKILFVTSDFEVKIGGISRVKDFTKTRGSKDYKSIGKIAREVIFSSVTNLPVDIEQLLDLLTDNPMEQTALLGMHYSLLDPLTQVSEFLWWHKRLIHLKDINPEKFQRIMENIPTGNNWMSRAVENKYIRKDTNIEDPKPETATPKCKYSEDSWGQSLLCRNSIEHLDRWAALRRIKKKKSGGKIRTVKVQFEEMGRCYIIMQAFSKFFGELQKALAEENELPQRKQ</sequence>
<name>A0A0E0CBY8_9ORYZ</name>
<proteinExistence type="predicted"/>
<reference evidence="1" key="2">
    <citation type="submission" date="2018-05" db="EMBL/GenBank/DDBJ databases">
        <title>OmerRS3 (Oryza meridionalis Reference Sequence Version 3).</title>
        <authorList>
            <person name="Zhang J."/>
            <person name="Kudrna D."/>
            <person name="Lee S."/>
            <person name="Talag J."/>
            <person name="Welchert J."/>
            <person name="Wing R.A."/>
        </authorList>
    </citation>
    <scope>NUCLEOTIDE SEQUENCE [LARGE SCALE GENOMIC DNA]</scope>
    <source>
        <strain evidence="1">cv. OR44</strain>
    </source>
</reference>
<protein>
    <submittedName>
        <fullName evidence="1">Uncharacterized protein</fullName>
    </submittedName>
</protein>
<dbReference type="HOGENOM" id="CLU_521152_0_0_1"/>